<reference evidence="1" key="1">
    <citation type="journal article" date="2021" name="Polymers (Basel)">
        <title>Highly Stretchable Bacterial Cellulose Produced by Komagataeibacter hansenii SI1.</title>
        <authorList>
            <person name="Cielecka I."/>
            <person name="Ryngajllo M."/>
            <person name="Maniukiewicz W."/>
            <person name="Bielecki S."/>
        </authorList>
    </citation>
    <scope>NUCLEOTIDE SEQUENCE</scope>
    <source>
        <strain evidence="1">SI1</strain>
    </source>
</reference>
<dbReference type="RefSeq" id="WP_247066011.1">
    <property type="nucleotide sequence ID" value="NZ_CP094848.1"/>
</dbReference>
<reference evidence="1" key="2">
    <citation type="submission" date="2022-03" db="EMBL/GenBank/DDBJ databases">
        <authorList>
            <person name="Ryngajllo M."/>
            <person name="Jacek P."/>
            <person name="Kubiak K."/>
        </authorList>
    </citation>
    <scope>NUCLEOTIDE SEQUENCE</scope>
    <source>
        <strain evidence="1">SI1</strain>
    </source>
</reference>
<dbReference type="AlphaFoldDB" id="A0AAW5EN65"/>
<evidence type="ECO:0000313" key="2">
    <source>
        <dbReference type="Proteomes" id="UP001202887"/>
    </source>
</evidence>
<name>A0AAW5EN65_NOVHA</name>
<organism evidence="1 2">
    <name type="scientific">Novacetimonas hansenii</name>
    <name type="common">Komagataeibacter hansenii</name>
    <dbReference type="NCBI Taxonomy" id="436"/>
    <lineage>
        <taxon>Bacteria</taxon>
        <taxon>Pseudomonadati</taxon>
        <taxon>Pseudomonadota</taxon>
        <taxon>Alphaproteobacteria</taxon>
        <taxon>Acetobacterales</taxon>
        <taxon>Acetobacteraceae</taxon>
        <taxon>Novacetimonas</taxon>
    </lineage>
</organism>
<proteinExistence type="predicted"/>
<sequence>MDEPEIPLDNEERDFGPRVTRSAYRIKPTLRQQEPKGFKAARFIPDQRKAKTYGMRESSVWMEKRFRNKEVATACRQLSAPTGRHVSHSAASIVLLQIRKKQS</sequence>
<protein>
    <submittedName>
        <fullName evidence="1">Uncharacterized protein</fullName>
    </submittedName>
</protein>
<gene>
    <name evidence="1" type="ORF">K1W68_01515</name>
</gene>
<accession>A0AAW5EN65</accession>
<comment type="caution">
    <text evidence="1">The sequence shown here is derived from an EMBL/GenBank/DDBJ whole genome shotgun (WGS) entry which is preliminary data.</text>
</comment>
<dbReference type="EMBL" id="JAIBCX010000003">
    <property type="protein sequence ID" value="MCJ8352685.1"/>
    <property type="molecule type" value="Genomic_DNA"/>
</dbReference>
<dbReference type="Proteomes" id="UP001202887">
    <property type="component" value="Unassembled WGS sequence"/>
</dbReference>
<evidence type="ECO:0000313" key="1">
    <source>
        <dbReference type="EMBL" id="MCJ8352685.1"/>
    </source>
</evidence>